<dbReference type="CDD" id="cd02042">
    <property type="entry name" value="ParAB_family"/>
    <property type="match status" value="1"/>
</dbReference>
<dbReference type="OrthoDB" id="69313at2"/>
<dbReference type="InterPro" id="IPR050678">
    <property type="entry name" value="DNA_Partitioning_ATPase"/>
</dbReference>
<keyword evidence="3" id="KW-1185">Reference proteome</keyword>
<dbReference type="InterPro" id="IPR027417">
    <property type="entry name" value="P-loop_NTPase"/>
</dbReference>
<protein>
    <submittedName>
        <fullName evidence="2">AAA domain-containing protein</fullName>
    </submittedName>
</protein>
<evidence type="ECO:0000313" key="3">
    <source>
        <dbReference type="Proteomes" id="UP000198282"/>
    </source>
</evidence>
<dbReference type="PANTHER" id="PTHR13696:SF99">
    <property type="entry name" value="COBYRINIC ACID AC-DIAMIDE SYNTHASE"/>
    <property type="match status" value="1"/>
</dbReference>
<sequence>MISVALFNNKGGVGKTTLTYHLAHMFQRLGHRVLAVDLDPQSNLTSAFLDEDDLAILWAEPESPAWGGAQPTLTGPLARRITREAGTVAASVKPIMEGLGDVAFYEPTCITDGLWLVPGDLELSAFEDKLSAAWPNCFMGDLAAIRTTTAFYRIIDDAARRIDADIVLIDVGPNLGAINRAALLAADSVLMPLAADLFSLRGLRNLGPTLRAWRSTWQEAVLSKVPKSIPAPSGEMRPLGYVIMQPTMRLDRPVKAYRRWLERIPYVFAESVLDEPQHSEHRSYEIATLRNYQSLMPLAHDARKPMFDLKAADGAIGSTQTYVQKCRAEFRELAESVIDRLSKVRAQAVRDPENMS</sequence>
<reference evidence="2 3" key="1">
    <citation type="submission" date="2017-06" db="EMBL/GenBank/DDBJ databases">
        <authorList>
            <person name="Kim H.J."/>
            <person name="Triplett B.A."/>
        </authorList>
    </citation>
    <scope>NUCLEOTIDE SEQUENCE [LARGE SCALE GENOMIC DNA]</scope>
    <source>
        <strain evidence="2 3">CGMCC 4.2132</strain>
    </source>
</reference>
<dbReference type="PANTHER" id="PTHR13696">
    <property type="entry name" value="P-LOOP CONTAINING NUCLEOSIDE TRIPHOSPHATE HYDROLASE"/>
    <property type="match status" value="1"/>
</dbReference>
<evidence type="ECO:0000259" key="1">
    <source>
        <dbReference type="Pfam" id="PF13614"/>
    </source>
</evidence>
<proteinExistence type="predicted"/>
<dbReference type="RefSeq" id="WP_089205972.1">
    <property type="nucleotide sequence ID" value="NZ_FZOD01000003.1"/>
</dbReference>
<accession>A0A239BK88</accession>
<evidence type="ECO:0000313" key="2">
    <source>
        <dbReference type="EMBL" id="SNS08400.1"/>
    </source>
</evidence>
<dbReference type="InterPro" id="IPR025669">
    <property type="entry name" value="AAA_dom"/>
</dbReference>
<name>A0A239BK88_9ACTN</name>
<dbReference type="EMBL" id="FZOD01000003">
    <property type="protein sequence ID" value="SNS08400.1"/>
    <property type="molecule type" value="Genomic_DNA"/>
</dbReference>
<dbReference type="AlphaFoldDB" id="A0A239BK88"/>
<gene>
    <name evidence="2" type="ORF">SAMN05216276_1003290</name>
</gene>
<dbReference type="Gene3D" id="3.40.50.300">
    <property type="entry name" value="P-loop containing nucleotide triphosphate hydrolases"/>
    <property type="match status" value="1"/>
</dbReference>
<dbReference type="SUPFAM" id="SSF52540">
    <property type="entry name" value="P-loop containing nucleoside triphosphate hydrolases"/>
    <property type="match status" value="1"/>
</dbReference>
<dbReference type="Pfam" id="PF13614">
    <property type="entry name" value="AAA_31"/>
    <property type="match status" value="1"/>
</dbReference>
<feature type="domain" description="AAA" evidence="1">
    <location>
        <begin position="4"/>
        <end position="216"/>
    </location>
</feature>
<dbReference type="Proteomes" id="UP000198282">
    <property type="component" value="Unassembled WGS sequence"/>
</dbReference>
<organism evidence="2 3">
    <name type="scientific">Streptosporangium subroseum</name>
    <dbReference type="NCBI Taxonomy" id="106412"/>
    <lineage>
        <taxon>Bacteria</taxon>
        <taxon>Bacillati</taxon>
        <taxon>Actinomycetota</taxon>
        <taxon>Actinomycetes</taxon>
        <taxon>Streptosporangiales</taxon>
        <taxon>Streptosporangiaceae</taxon>
        <taxon>Streptosporangium</taxon>
    </lineage>
</organism>